<evidence type="ECO:0000256" key="5">
    <source>
        <dbReference type="ARBA" id="ARBA00022792"/>
    </source>
</evidence>
<accession>A0AAV6UYS8</accession>
<keyword evidence="4" id="KW-0812">Transmembrane</keyword>
<protein>
    <recommendedName>
        <fullName evidence="3">Cytochrome c oxidase assembly protein COX20, mitochondrial</fullName>
    </recommendedName>
</protein>
<evidence type="ECO:0000256" key="1">
    <source>
        <dbReference type="ARBA" id="ARBA00004273"/>
    </source>
</evidence>
<evidence type="ECO:0000256" key="4">
    <source>
        <dbReference type="ARBA" id="ARBA00022692"/>
    </source>
</evidence>
<keyword evidence="7" id="KW-0496">Mitochondrion</keyword>
<dbReference type="GO" id="GO:0005743">
    <property type="term" value="C:mitochondrial inner membrane"/>
    <property type="evidence" value="ECO:0007669"/>
    <property type="project" value="UniProtKB-SubCell"/>
</dbReference>
<dbReference type="AlphaFoldDB" id="A0AAV6UYS8"/>
<evidence type="ECO:0000256" key="7">
    <source>
        <dbReference type="ARBA" id="ARBA00023128"/>
    </source>
</evidence>
<dbReference type="Pfam" id="PF12597">
    <property type="entry name" value="Cox20"/>
    <property type="match status" value="1"/>
</dbReference>
<proteinExistence type="inferred from homology"/>
<organism evidence="9 10">
    <name type="scientific">Oedothorax gibbosus</name>
    <dbReference type="NCBI Taxonomy" id="931172"/>
    <lineage>
        <taxon>Eukaryota</taxon>
        <taxon>Metazoa</taxon>
        <taxon>Ecdysozoa</taxon>
        <taxon>Arthropoda</taxon>
        <taxon>Chelicerata</taxon>
        <taxon>Arachnida</taxon>
        <taxon>Araneae</taxon>
        <taxon>Araneomorphae</taxon>
        <taxon>Entelegynae</taxon>
        <taxon>Araneoidea</taxon>
        <taxon>Linyphiidae</taxon>
        <taxon>Erigoninae</taxon>
        <taxon>Oedothorax</taxon>
    </lineage>
</organism>
<keyword evidence="10" id="KW-1185">Reference proteome</keyword>
<evidence type="ECO:0000256" key="3">
    <source>
        <dbReference type="ARBA" id="ARBA00017689"/>
    </source>
</evidence>
<dbReference type="EMBL" id="JAFNEN010000217">
    <property type="protein sequence ID" value="KAG8189382.1"/>
    <property type="molecule type" value="Genomic_DNA"/>
</dbReference>
<keyword evidence="5" id="KW-0999">Mitochondrion inner membrane</keyword>
<reference evidence="9 10" key="1">
    <citation type="journal article" date="2022" name="Nat. Ecol. Evol.">
        <title>A masculinizing supergene underlies an exaggerated male reproductive morph in a spider.</title>
        <authorList>
            <person name="Hendrickx F."/>
            <person name="De Corte Z."/>
            <person name="Sonet G."/>
            <person name="Van Belleghem S.M."/>
            <person name="Kostlbacher S."/>
            <person name="Vangestel C."/>
        </authorList>
    </citation>
    <scope>NUCLEOTIDE SEQUENCE [LARGE SCALE GENOMIC DNA]</scope>
    <source>
        <strain evidence="9">W744_W776</strain>
    </source>
</reference>
<gene>
    <name evidence="9" type="ORF">JTE90_021884</name>
</gene>
<comment type="similarity">
    <text evidence="2">Belongs to the COX20 family.</text>
</comment>
<dbReference type="InterPro" id="IPR022533">
    <property type="entry name" value="Cox20"/>
</dbReference>
<name>A0AAV6UYS8_9ARAC</name>
<evidence type="ECO:0000256" key="8">
    <source>
        <dbReference type="ARBA" id="ARBA00023136"/>
    </source>
</evidence>
<keyword evidence="8" id="KW-0472">Membrane</keyword>
<dbReference type="Proteomes" id="UP000827092">
    <property type="component" value="Unassembled WGS sequence"/>
</dbReference>
<dbReference type="PANTHER" id="PTHR31586:SF1">
    <property type="entry name" value="CYTOCHROME C OXIDASE ASSEMBLY PROTEIN COX20, MITOCHONDRIAL"/>
    <property type="match status" value="1"/>
</dbReference>
<sequence>MEDKRFTLFGTDLEKIPCFKRTFTVSIYTGLAAGLGHFLFTSKVKRSTDLAMLSFTVTNLGYWIYCRYNWSKEYATIEKLNKSLHGVMITQGVKPPKQGSE</sequence>
<comment type="subcellular location">
    <subcellularLocation>
        <location evidence="1">Mitochondrion inner membrane</location>
    </subcellularLocation>
</comment>
<evidence type="ECO:0000313" key="10">
    <source>
        <dbReference type="Proteomes" id="UP000827092"/>
    </source>
</evidence>
<evidence type="ECO:0000256" key="6">
    <source>
        <dbReference type="ARBA" id="ARBA00022989"/>
    </source>
</evidence>
<comment type="caution">
    <text evidence="9">The sequence shown here is derived from an EMBL/GenBank/DDBJ whole genome shotgun (WGS) entry which is preliminary data.</text>
</comment>
<keyword evidence="6" id="KW-1133">Transmembrane helix</keyword>
<evidence type="ECO:0000256" key="2">
    <source>
        <dbReference type="ARBA" id="ARBA00009575"/>
    </source>
</evidence>
<dbReference type="PANTHER" id="PTHR31586">
    <property type="entry name" value="CYTOCHROME C OXIDASE PROTEIN 20"/>
    <property type="match status" value="1"/>
</dbReference>
<dbReference type="PRINTS" id="PR02049">
    <property type="entry name" value="PROTEINF36A"/>
</dbReference>
<dbReference type="GO" id="GO:0033617">
    <property type="term" value="P:mitochondrial respiratory chain complex IV assembly"/>
    <property type="evidence" value="ECO:0007669"/>
    <property type="project" value="InterPro"/>
</dbReference>
<evidence type="ECO:0000313" key="9">
    <source>
        <dbReference type="EMBL" id="KAG8189382.1"/>
    </source>
</evidence>